<dbReference type="Pfam" id="PF26138">
    <property type="entry name" value="DUF8040"/>
    <property type="match status" value="1"/>
</dbReference>
<reference evidence="2 3" key="1">
    <citation type="journal article" date="2022" name="Nat. Plants">
        <title>Genomes of leafy and leafless Platanthera orchids illuminate the evolution of mycoheterotrophy.</title>
        <authorList>
            <person name="Li M.H."/>
            <person name="Liu K.W."/>
            <person name="Li Z."/>
            <person name="Lu H.C."/>
            <person name="Ye Q.L."/>
            <person name="Zhang D."/>
            <person name="Wang J.Y."/>
            <person name="Li Y.F."/>
            <person name="Zhong Z.M."/>
            <person name="Liu X."/>
            <person name="Yu X."/>
            <person name="Liu D.K."/>
            <person name="Tu X.D."/>
            <person name="Liu B."/>
            <person name="Hao Y."/>
            <person name="Liao X.Y."/>
            <person name="Jiang Y.T."/>
            <person name="Sun W.H."/>
            <person name="Chen J."/>
            <person name="Chen Y.Q."/>
            <person name="Ai Y."/>
            <person name="Zhai J.W."/>
            <person name="Wu S.S."/>
            <person name="Zhou Z."/>
            <person name="Hsiao Y.Y."/>
            <person name="Wu W.L."/>
            <person name="Chen Y.Y."/>
            <person name="Lin Y.F."/>
            <person name="Hsu J.L."/>
            <person name="Li C.Y."/>
            <person name="Wang Z.W."/>
            <person name="Zhao X."/>
            <person name="Zhong W.Y."/>
            <person name="Ma X.K."/>
            <person name="Ma L."/>
            <person name="Huang J."/>
            <person name="Chen G.Z."/>
            <person name="Huang M.Z."/>
            <person name="Huang L."/>
            <person name="Peng D.H."/>
            <person name="Luo Y.B."/>
            <person name="Zou S.Q."/>
            <person name="Chen S.P."/>
            <person name="Lan S."/>
            <person name="Tsai W.C."/>
            <person name="Van de Peer Y."/>
            <person name="Liu Z.J."/>
        </authorList>
    </citation>
    <scope>NUCLEOTIDE SEQUENCE [LARGE SCALE GENOMIC DNA]</scope>
    <source>
        <strain evidence="2">Lor288</strain>
    </source>
</reference>
<evidence type="ECO:0000259" key="1">
    <source>
        <dbReference type="Pfam" id="PF26138"/>
    </source>
</evidence>
<dbReference type="Proteomes" id="UP001412067">
    <property type="component" value="Unassembled WGS sequence"/>
</dbReference>
<accession>A0ABR2M951</accession>
<feature type="domain" description="DUF8040" evidence="1">
    <location>
        <begin position="12"/>
        <end position="80"/>
    </location>
</feature>
<comment type="caution">
    <text evidence="2">The sequence shown here is derived from an EMBL/GenBank/DDBJ whole genome shotgun (WGS) entry which is preliminary data.</text>
</comment>
<evidence type="ECO:0000313" key="2">
    <source>
        <dbReference type="EMBL" id="KAK8960171.1"/>
    </source>
</evidence>
<organism evidence="2 3">
    <name type="scientific">Platanthera guangdongensis</name>
    <dbReference type="NCBI Taxonomy" id="2320717"/>
    <lineage>
        <taxon>Eukaryota</taxon>
        <taxon>Viridiplantae</taxon>
        <taxon>Streptophyta</taxon>
        <taxon>Embryophyta</taxon>
        <taxon>Tracheophyta</taxon>
        <taxon>Spermatophyta</taxon>
        <taxon>Magnoliopsida</taxon>
        <taxon>Liliopsida</taxon>
        <taxon>Asparagales</taxon>
        <taxon>Orchidaceae</taxon>
        <taxon>Orchidoideae</taxon>
        <taxon>Orchideae</taxon>
        <taxon>Orchidinae</taxon>
        <taxon>Platanthera</taxon>
    </lineage>
</organism>
<sequence length="108" mass="12252">MLAYNDKIPCMTSTHMGDKWVGELLTGHPMRFHIAFRMSPQIFTDLLYLLQTSYGLQGSQRITAREVLAITIYSVEIENSVSWISPLGKGWSCTYFSPASKMTKRKGD</sequence>
<dbReference type="EMBL" id="JBBWWR010000011">
    <property type="protein sequence ID" value="KAK8960171.1"/>
    <property type="molecule type" value="Genomic_DNA"/>
</dbReference>
<keyword evidence="3" id="KW-1185">Reference proteome</keyword>
<proteinExistence type="predicted"/>
<evidence type="ECO:0000313" key="3">
    <source>
        <dbReference type="Proteomes" id="UP001412067"/>
    </source>
</evidence>
<gene>
    <name evidence="2" type="ORF">KSP40_PGU020649</name>
</gene>
<protein>
    <recommendedName>
        <fullName evidence="1">DUF8040 domain-containing protein</fullName>
    </recommendedName>
</protein>
<name>A0ABR2M951_9ASPA</name>
<dbReference type="InterPro" id="IPR058353">
    <property type="entry name" value="DUF8040"/>
</dbReference>